<reference evidence="1 2" key="1">
    <citation type="submission" date="2020-07" db="EMBL/GenBank/DDBJ databases">
        <title>Sequencing the genomes of 1000 actinobacteria strains.</title>
        <authorList>
            <person name="Klenk H.-P."/>
        </authorList>
    </citation>
    <scope>NUCLEOTIDE SEQUENCE [LARGE SCALE GENOMIC DNA]</scope>
    <source>
        <strain evidence="1 2">DSM 45927</strain>
    </source>
</reference>
<accession>A0A853BHA4</accession>
<organism evidence="1 2">
    <name type="scientific">Streptomonospora nanhaiensis</name>
    <dbReference type="NCBI Taxonomy" id="1323731"/>
    <lineage>
        <taxon>Bacteria</taxon>
        <taxon>Bacillati</taxon>
        <taxon>Actinomycetota</taxon>
        <taxon>Actinomycetes</taxon>
        <taxon>Streptosporangiales</taxon>
        <taxon>Nocardiopsidaceae</taxon>
        <taxon>Streptomonospora</taxon>
    </lineage>
</organism>
<sequence length="43" mass="4301">MTITSALLGGALLGVVGALIAVPVGAAATLILNRVVFPKLENR</sequence>
<keyword evidence="2" id="KW-1185">Reference proteome</keyword>
<dbReference type="AlphaFoldDB" id="A0A853BHA4"/>
<dbReference type="RefSeq" id="WP_338119698.1">
    <property type="nucleotide sequence ID" value="NZ_JACCFO010000001.1"/>
</dbReference>
<name>A0A853BHA4_9ACTN</name>
<gene>
    <name evidence="1" type="ORF">HNR12_000193</name>
</gene>
<evidence type="ECO:0000313" key="1">
    <source>
        <dbReference type="EMBL" id="NYI93916.1"/>
    </source>
</evidence>
<proteinExistence type="predicted"/>
<dbReference type="Proteomes" id="UP000575985">
    <property type="component" value="Unassembled WGS sequence"/>
</dbReference>
<protein>
    <submittedName>
        <fullName evidence="1">Putative PurR-regulated permease PerM</fullName>
    </submittedName>
</protein>
<comment type="caution">
    <text evidence="1">The sequence shown here is derived from an EMBL/GenBank/DDBJ whole genome shotgun (WGS) entry which is preliminary data.</text>
</comment>
<evidence type="ECO:0000313" key="2">
    <source>
        <dbReference type="Proteomes" id="UP000575985"/>
    </source>
</evidence>
<dbReference type="EMBL" id="JACCFO010000001">
    <property type="protein sequence ID" value="NYI93916.1"/>
    <property type="molecule type" value="Genomic_DNA"/>
</dbReference>